<evidence type="ECO:0000256" key="1">
    <source>
        <dbReference type="SAM" id="MobiDB-lite"/>
    </source>
</evidence>
<organism evidence="2 3">
    <name type="scientific">Mugilogobius chulae</name>
    <name type="common">yellowstripe goby</name>
    <dbReference type="NCBI Taxonomy" id="88201"/>
    <lineage>
        <taxon>Eukaryota</taxon>
        <taxon>Metazoa</taxon>
        <taxon>Chordata</taxon>
        <taxon>Craniata</taxon>
        <taxon>Vertebrata</taxon>
        <taxon>Euteleostomi</taxon>
        <taxon>Actinopterygii</taxon>
        <taxon>Neopterygii</taxon>
        <taxon>Teleostei</taxon>
        <taxon>Neoteleostei</taxon>
        <taxon>Acanthomorphata</taxon>
        <taxon>Gobiaria</taxon>
        <taxon>Gobiiformes</taxon>
        <taxon>Gobioidei</taxon>
        <taxon>Gobiidae</taxon>
        <taxon>Gobionellinae</taxon>
        <taxon>Mugilogobius</taxon>
    </lineage>
</organism>
<dbReference type="EMBL" id="JBBPFD010000002">
    <property type="protein sequence ID" value="KAK7939299.1"/>
    <property type="molecule type" value="Genomic_DNA"/>
</dbReference>
<dbReference type="AlphaFoldDB" id="A0AAW0Q5A2"/>
<gene>
    <name evidence="2" type="ORF">WMY93_002625</name>
</gene>
<dbReference type="Proteomes" id="UP001460270">
    <property type="component" value="Unassembled WGS sequence"/>
</dbReference>
<reference evidence="3" key="1">
    <citation type="submission" date="2024-04" db="EMBL/GenBank/DDBJ databases">
        <title>Salinicola lusitanus LLJ914,a marine bacterium isolated from the Okinawa Trough.</title>
        <authorList>
            <person name="Li J."/>
        </authorList>
    </citation>
    <scope>NUCLEOTIDE SEQUENCE [LARGE SCALE GENOMIC DNA]</scope>
</reference>
<name>A0AAW0Q5A2_9GOBI</name>
<keyword evidence="3" id="KW-1185">Reference proteome</keyword>
<protein>
    <submittedName>
        <fullName evidence="2">Uncharacterized protein</fullName>
    </submittedName>
</protein>
<feature type="compositionally biased region" description="Acidic residues" evidence="1">
    <location>
        <begin position="110"/>
        <end position="127"/>
    </location>
</feature>
<accession>A0AAW0Q5A2</accession>
<evidence type="ECO:0000313" key="2">
    <source>
        <dbReference type="EMBL" id="KAK7939299.1"/>
    </source>
</evidence>
<proteinExistence type="predicted"/>
<sequence length="143" mass="16719">MLYRINYPSLKDNNVLRRVLLCEVLFWAEELKRRWTVVKSLREESEETEEDWTEHTGEVAFLCLCPCSGPLLLESAFLSGSLANLRVFLTNEPMVKLSQDGSALLLQTDEDEEYDEDLEDSDYEEVEQNQTLSPKHLENWEEE</sequence>
<evidence type="ECO:0000313" key="3">
    <source>
        <dbReference type="Proteomes" id="UP001460270"/>
    </source>
</evidence>
<feature type="region of interest" description="Disordered" evidence="1">
    <location>
        <begin position="110"/>
        <end position="143"/>
    </location>
</feature>
<comment type="caution">
    <text evidence="2">The sequence shown here is derived from an EMBL/GenBank/DDBJ whole genome shotgun (WGS) entry which is preliminary data.</text>
</comment>